<evidence type="ECO:0000313" key="6">
    <source>
        <dbReference type="EMBL" id="CAL93306.1"/>
    </source>
</evidence>
<feature type="domain" description="PAS" evidence="2">
    <location>
        <begin position="17"/>
        <end position="70"/>
    </location>
</feature>
<dbReference type="Gene3D" id="3.30.70.270">
    <property type="match status" value="1"/>
</dbReference>
<name>A1K3A1_AZOSB</name>
<dbReference type="HOGENOM" id="CLU_000445_70_20_4"/>
<dbReference type="InterPro" id="IPR001610">
    <property type="entry name" value="PAC"/>
</dbReference>
<dbReference type="Pfam" id="PF00989">
    <property type="entry name" value="PAS"/>
    <property type="match status" value="1"/>
</dbReference>
<evidence type="ECO:0000313" key="7">
    <source>
        <dbReference type="Proteomes" id="UP000002588"/>
    </source>
</evidence>
<dbReference type="EMBL" id="AM406670">
    <property type="protein sequence ID" value="CAL93306.1"/>
    <property type="molecule type" value="Genomic_DNA"/>
</dbReference>
<dbReference type="GO" id="GO:0071732">
    <property type="term" value="P:cellular response to nitric oxide"/>
    <property type="evidence" value="ECO:0007669"/>
    <property type="project" value="UniProtKB-ARBA"/>
</dbReference>
<dbReference type="CDD" id="cd00130">
    <property type="entry name" value="PAS"/>
    <property type="match status" value="3"/>
</dbReference>
<protein>
    <submittedName>
        <fullName evidence="6">GGEF/EAL/PAS/PAC-domain containing protein</fullName>
    </submittedName>
</protein>
<dbReference type="Gene3D" id="3.20.20.450">
    <property type="entry name" value="EAL domain"/>
    <property type="match status" value="1"/>
</dbReference>
<dbReference type="KEGG" id="azo:azo0689"/>
<dbReference type="CDD" id="cd01949">
    <property type="entry name" value="GGDEF"/>
    <property type="match status" value="1"/>
</dbReference>
<accession>A1K3A1</accession>
<dbReference type="FunFam" id="3.20.20.450:FF:000001">
    <property type="entry name" value="Cyclic di-GMP phosphodiesterase yahA"/>
    <property type="match status" value="1"/>
</dbReference>
<dbReference type="SMART" id="SM00086">
    <property type="entry name" value="PAC"/>
    <property type="match status" value="3"/>
</dbReference>
<dbReference type="PANTHER" id="PTHR44757">
    <property type="entry name" value="DIGUANYLATE CYCLASE DGCP"/>
    <property type="match status" value="1"/>
</dbReference>
<dbReference type="InterPro" id="IPR029787">
    <property type="entry name" value="Nucleotide_cyclase"/>
</dbReference>
<evidence type="ECO:0000259" key="5">
    <source>
        <dbReference type="PROSITE" id="PS50887"/>
    </source>
</evidence>
<comment type="catalytic activity">
    <reaction evidence="1">
        <text>3',3'-c-di-GMP + H2O = 5'-phosphoguanylyl(3'-&gt;5')guanosine + H(+)</text>
        <dbReference type="Rhea" id="RHEA:24902"/>
        <dbReference type="ChEBI" id="CHEBI:15377"/>
        <dbReference type="ChEBI" id="CHEBI:15378"/>
        <dbReference type="ChEBI" id="CHEBI:58754"/>
        <dbReference type="ChEBI" id="CHEBI:58805"/>
        <dbReference type="EC" id="3.1.4.52"/>
    </reaction>
    <physiologicalReaction direction="left-to-right" evidence="1">
        <dbReference type="Rhea" id="RHEA:24903"/>
    </physiologicalReaction>
</comment>
<gene>
    <name evidence="6" type="ordered locus">azo0689</name>
</gene>
<dbReference type="Gene3D" id="3.30.450.20">
    <property type="entry name" value="PAS domain"/>
    <property type="match status" value="3"/>
</dbReference>
<dbReference type="RefSeq" id="WP_011764424.1">
    <property type="nucleotide sequence ID" value="NC_008702.1"/>
</dbReference>
<feature type="domain" description="EAL" evidence="4">
    <location>
        <begin position="564"/>
        <end position="817"/>
    </location>
</feature>
<dbReference type="SUPFAM" id="SSF55073">
    <property type="entry name" value="Nucleotide cyclase"/>
    <property type="match status" value="1"/>
</dbReference>
<dbReference type="NCBIfam" id="TIGR00229">
    <property type="entry name" value="sensory_box"/>
    <property type="match status" value="3"/>
</dbReference>
<dbReference type="InterPro" id="IPR035919">
    <property type="entry name" value="EAL_sf"/>
</dbReference>
<dbReference type="PROSITE" id="PS50113">
    <property type="entry name" value="PAC"/>
    <property type="match status" value="3"/>
</dbReference>
<dbReference type="Pfam" id="PF00563">
    <property type="entry name" value="EAL"/>
    <property type="match status" value="1"/>
</dbReference>
<keyword evidence="7" id="KW-1185">Reference proteome</keyword>
<proteinExistence type="predicted"/>
<evidence type="ECO:0000259" key="2">
    <source>
        <dbReference type="PROSITE" id="PS50112"/>
    </source>
</evidence>
<dbReference type="PROSITE" id="PS50112">
    <property type="entry name" value="PAS"/>
    <property type="match status" value="3"/>
</dbReference>
<dbReference type="InterPro" id="IPR013655">
    <property type="entry name" value="PAS_fold_3"/>
</dbReference>
<dbReference type="SUPFAM" id="SSF55785">
    <property type="entry name" value="PYP-like sensor domain (PAS domain)"/>
    <property type="match status" value="3"/>
</dbReference>
<feature type="domain" description="PAC" evidence="3">
    <location>
        <begin position="337"/>
        <end position="389"/>
    </location>
</feature>
<feature type="domain" description="PAC" evidence="3">
    <location>
        <begin position="90"/>
        <end position="142"/>
    </location>
</feature>
<dbReference type="SMART" id="SM00052">
    <property type="entry name" value="EAL"/>
    <property type="match status" value="1"/>
</dbReference>
<evidence type="ECO:0000259" key="3">
    <source>
        <dbReference type="PROSITE" id="PS50113"/>
    </source>
</evidence>
<dbReference type="SMART" id="SM00267">
    <property type="entry name" value="GGDEF"/>
    <property type="match status" value="1"/>
</dbReference>
<dbReference type="SMART" id="SM00091">
    <property type="entry name" value="PAS"/>
    <property type="match status" value="3"/>
</dbReference>
<dbReference type="InterPro" id="IPR000160">
    <property type="entry name" value="GGDEF_dom"/>
</dbReference>
<reference evidence="6 7" key="1">
    <citation type="journal article" date="2006" name="Nat. Biotechnol.">
        <title>Complete genome of the mutualistic, N2-fixing grass endophyte Azoarcus sp. strain BH72.</title>
        <authorList>
            <person name="Krause A."/>
            <person name="Ramakumar A."/>
            <person name="Bartels D."/>
            <person name="Battistoni F."/>
            <person name="Bekel T."/>
            <person name="Boch J."/>
            <person name="Boehm M."/>
            <person name="Friedrich F."/>
            <person name="Hurek T."/>
            <person name="Krause L."/>
            <person name="Linke B."/>
            <person name="McHardy A.C."/>
            <person name="Sarkar A."/>
            <person name="Schneiker S."/>
            <person name="Syed A.A."/>
            <person name="Thauer R."/>
            <person name="Vorhoelter F.-J."/>
            <person name="Weidner S."/>
            <person name="Puehler A."/>
            <person name="Reinhold-Hurek B."/>
            <person name="Kaiser O."/>
            <person name="Goesmann A."/>
        </authorList>
    </citation>
    <scope>NUCLEOTIDE SEQUENCE [LARGE SCALE GENOMIC DNA]</scope>
    <source>
        <strain evidence="6 7">BH72</strain>
    </source>
</reference>
<dbReference type="STRING" id="62928.azo0689"/>
<dbReference type="InterPro" id="IPR001633">
    <property type="entry name" value="EAL_dom"/>
</dbReference>
<dbReference type="GO" id="GO:0006355">
    <property type="term" value="P:regulation of DNA-templated transcription"/>
    <property type="evidence" value="ECO:0007669"/>
    <property type="project" value="InterPro"/>
</dbReference>
<feature type="domain" description="PAC" evidence="3">
    <location>
        <begin position="212"/>
        <end position="267"/>
    </location>
</feature>
<dbReference type="PROSITE" id="PS50887">
    <property type="entry name" value="GGDEF"/>
    <property type="match status" value="1"/>
</dbReference>
<organism evidence="6 7">
    <name type="scientific">Azoarcus sp. (strain BH72)</name>
    <dbReference type="NCBI Taxonomy" id="418699"/>
    <lineage>
        <taxon>Bacteria</taxon>
        <taxon>Pseudomonadati</taxon>
        <taxon>Pseudomonadota</taxon>
        <taxon>Betaproteobacteria</taxon>
        <taxon>Rhodocyclales</taxon>
        <taxon>Zoogloeaceae</taxon>
        <taxon>Azoarcus</taxon>
    </lineage>
</organism>
<evidence type="ECO:0000256" key="1">
    <source>
        <dbReference type="ARBA" id="ARBA00051114"/>
    </source>
</evidence>
<dbReference type="AlphaFoldDB" id="A1K3A1"/>
<dbReference type="InterPro" id="IPR052155">
    <property type="entry name" value="Biofilm_reg_signaling"/>
</dbReference>
<dbReference type="NCBIfam" id="TIGR00254">
    <property type="entry name" value="GGDEF"/>
    <property type="match status" value="1"/>
</dbReference>
<dbReference type="FunFam" id="3.30.70.270:FF:000001">
    <property type="entry name" value="Diguanylate cyclase domain protein"/>
    <property type="match status" value="1"/>
</dbReference>
<sequence>MEPTLPVDLETVADEGEDSLLRALIDVIPDLVFFKDEAGRYLGCNRAFEAYTGRREAELIGYTDRDLFDLSTADSYRGYDNAVLASGRSSRNEEWIVYPDGRRVLVDTLKTPFRDAASGRRGVVGISRDVTVFRETAEALRRSQENLERAQAVARTGSWYVDFVSGQMDWSAETCRLFGQAPGCVPSYELFLSVVHPEDQALVEAAWRQAVARGDYDLTHRVIVGGEVRWVHERAEFRRAADGAALAGIGTVQDITDRKLAEQSLRQAATVFENTGEGVIIADAKNRIIAVNRAFTVITGYGPEEVIGRSPNLLRSGRHDAAYYDAMWRGVHEAGHWQGEIWNRRKNGEIFPELLTLSVVRDHNGKVSHYVGVFSDISRMKETEARLQRLAHYDALTDLPNRVLLNLRLAHGVERVQRSGEMLAVLFLDIDRFKNVNDSLGHPVGDELLIEIARRLRSRIRAEDTLARLGGDEFVILLDRIRSANDVADFAQEIIDLLNQSFQLASGQEVFVGASIGISLYPLDTDDATQLISNADAALYQAKEAGRNVYRFYTADLTRAAHERLGLEAALRRGLERGEFVLHFQPVVALDKGEVVGAEALVRWNHPTEGMIAPLRFIPLAEETGLIVPLGEWVLESACRQGREWLDCGRPLTIAVNLSTRQFRAGDLTATVRDILDRTGFPAALLELEITESTVMEDADRAVATLAALKGLGVRLSIDDFGTGYSSLAYLKRFAVDALKIDRSFVRDIADDENDRMIVATVVAMAHQMRLGVIAEGVETAEQLAFLRSLGCEAYQGYLVGRPQAAADFLGAVERAGI</sequence>
<dbReference type="InterPro" id="IPR000014">
    <property type="entry name" value="PAS"/>
</dbReference>
<dbReference type="PROSITE" id="PS50883">
    <property type="entry name" value="EAL"/>
    <property type="match status" value="1"/>
</dbReference>
<feature type="domain" description="GGDEF" evidence="5">
    <location>
        <begin position="421"/>
        <end position="555"/>
    </location>
</feature>
<dbReference type="InterPro" id="IPR035965">
    <property type="entry name" value="PAS-like_dom_sf"/>
</dbReference>
<dbReference type="InterPro" id="IPR013656">
    <property type="entry name" value="PAS_4"/>
</dbReference>
<feature type="domain" description="PAS" evidence="2">
    <location>
        <begin position="143"/>
        <end position="214"/>
    </location>
</feature>
<dbReference type="CDD" id="cd01948">
    <property type="entry name" value="EAL"/>
    <property type="match status" value="1"/>
</dbReference>
<dbReference type="Pfam" id="PF08447">
    <property type="entry name" value="PAS_3"/>
    <property type="match status" value="1"/>
</dbReference>
<dbReference type="InterPro" id="IPR013767">
    <property type="entry name" value="PAS_fold"/>
</dbReference>
<dbReference type="GO" id="GO:0071111">
    <property type="term" value="F:cyclic-guanylate-specific phosphodiesterase activity"/>
    <property type="evidence" value="ECO:0007669"/>
    <property type="project" value="UniProtKB-EC"/>
</dbReference>
<dbReference type="eggNOG" id="COG5001">
    <property type="taxonomic scope" value="Bacteria"/>
</dbReference>
<feature type="domain" description="PAS" evidence="2">
    <location>
        <begin position="264"/>
        <end position="310"/>
    </location>
</feature>
<dbReference type="Pfam" id="PF00990">
    <property type="entry name" value="GGDEF"/>
    <property type="match status" value="1"/>
</dbReference>
<dbReference type="InterPro" id="IPR000700">
    <property type="entry name" value="PAS-assoc_C"/>
</dbReference>
<dbReference type="Pfam" id="PF08448">
    <property type="entry name" value="PAS_4"/>
    <property type="match status" value="1"/>
</dbReference>
<dbReference type="SUPFAM" id="SSF141868">
    <property type="entry name" value="EAL domain-like"/>
    <property type="match status" value="1"/>
</dbReference>
<dbReference type="PANTHER" id="PTHR44757:SF2">
    <property type="entry name" value="BIOFILM ARCHITECTURE MAINTENANCE PROTEIN MBAA"/>
    <property type="match status" value="1"/>
</dbReference>
<evidence type="ECO:0000259" key="4">
    <source>
        <dbReference type="PROSITE" id="PS50883"/>
    </source>
</evidence>
<dbReference type="Proteomes" id="UP000002588">
    <property type="component" value="Chromosome"/>
</dbReference>
<dbReference type="InterPro" id="IPR043128">
    <property type="entry name" value="Rev_trsase/Diguanyl_cyclase"/>
</dbReference>
<dbReference type="Gene3D" id="2.10.70.100">
    <property type="match status" value="1"/>
</dbReference>